<evidence type="ECO:0000259" key="2">
    <source>
        <dbReference type="Pfam" id="PF00080"/>
    </source>
</evidence>
<dbReference type="SUPFAM" id="SSF49329">
    <property type="entry name" value="Cu,Zn superoxide dismutase-like"/>
    <property type="match status" value="1"/>
</dbReference>
<dbReference type="InterPro" id="IPR001424">
    <property type="entry name" value="SOD_Cu_Zn_dom"/>
</dbReference>
<keyword evidence="1" id="KW-0186">Copper</keyword>
<evidence type="ECO:0000313" key="3">
    <source>
        <dbReference type="EMBL" id="CAA03881.1"/>
    </source>
</evidence>
<feature type="domain" description="Superoxide dismutase copper/zinc binding" evidence="2">
    <location>
        <begin position="14"/>
        <end position="109"/>
    </location>
</feature>
<dbReference type="Gene3D" id="2.60.40.200">
    <property type="entry name" value="Superoxide dismutase, copper/zinc binding domain"/>
    <property type="match status" value="1"/>
</dbReference>
<dbReference type="PANTHER" id="PTHR10003">
    <property type="entry name" value="SUPEROXIDE DISMUTASE CU-ZN -RELATED"/>
    <property type="match status" value="1"/>
</dbReference>
<dbReference type="Pfam" id="PF00080">
    <property type="entry name" value="Sod_Cu"/>
    <property type="match status" value="1"/>
</dbReference>
<dbReference type="GO" id="GO:0006801">
    <property type="term" value="P:superoxide metabolic process"/>
    <property type="evidence" value="ECO:0007669"/>
    <property type="project" value="InterPro"/>
</dbReference>
<accession>O23785</accession>
<dbReference type="InterPro" id="IPR036423">
    <property type="entry name" value="SOD-like_Cu/Zn_dom_sf"/>
</dbReference>
<dbReference type="GO" id="GO:0005507">
    <property type="term" value="F:copper ion binding"/>
    <property type="evidence" value="ECO:0007669"/>
    <property type="project" value="InterPro"/>
</dbReference>
<dbReference type="EMBL" id="AJ000045">
    <property type="protein sequence ID" value="CAA03881.1"/>
    <property type="molecule type" value="mRNA"/>
</dbReference>
<dbReference type="SMR" id="O23785"/>
<reference evidence="3" key="2">
    <citation type="submission" date="1997-07" db="EMBL/GenBank/DDBJ databases">
        <title>PCR cloning of a c-DNA encoding a protein from Citrus trees affected by blight.</title>
        <authorList>
            <person name="Ramirez M.E."/>
            <person name="Bausher M.G."/>
        </authorList>
    </citation>
    <scope>NUCLEOTIDE SEQUENCE</scope>
    <source>
        <tissue evidence="3">Leaf</tissue>
    </source>
</reference>
<reference evidence="3" key="1">
    <citation type="submission" date="1997-07" db="EMBL/GenBank/DDBJ databases">
        <title>Citrus proteins for use in field detection of Citrus blight using immunological techniques.</title>
        <authorList>
            <person name="Bausher M.G."/>
        </authorList>
    </citation>
    <scope>NUCLEOTIDE SEQUENCE</scope>
    <source>
        <tissue evidence="3">Leaf</tissue>
    </source>
</reference>
<gene>
    <name evidence="3" type="primary">sod</name>
</gene>
<proteinExistence type="evidence at transcript level"/>
<organism evidence="3">
    <name type="scientific">Citrus sinensis</name>
    <name type="common">Sweet orange</name>
    <name type="synonym">Citrus aurantium var. sinensis</name>
    <dbReference type="NCBI Taxonomy" id="2711"/>
    <lineage>
        <taxon>Eukaryota</taxon>
        <taxon>Viridiplantae</taxon>
        <taxon>Streptophyta</taxon>
        <taxon>Embryophyta</taxon>
        <taxon>Tracheophyta</taxon>
        <taxon>Spermatophyta</taxon>
        <taxon>Magnoliopsida</taxon>
        <taxon>eudicotyledons</taxon>
        <taxon>Gunneridae</taxon>
        <taxon>Pentapetalae</taxon>
        <taxon>rosids</taxon>
        <taxon>malvids</taxon>
        <taxon>Sapindales</taxon>
        <taxon>Rutaceae</taxon>
        <taxon>Aurantioideae</taxon>
        <taxon>Citrus</taxon>
    </lineage>
</organism>
<dbReference type="PIR" id="T10450">
    <property type="entry name" value="T10450"/>
</dbReference>
<evidence type="ECO:0000256" key="1">
    <source>
        <dbReference type="ARBA" id="ARBA00023008"/>
    </source>
</evidence>
<dbReference type="AlphaFoldDB" id="O23785"/>
<sequence length="126" mass="12784">VKAVAVMTGTNGRKGTVSFSVEGSGPTTVKGSLSGLPPGDHALIIHTYGNISNDWISTGPPFKPAGADGFLENITVTSEGIATFEIYKTIPLSGTNSVIGRGLVVHSSPSPDPGDGVAWGTIGLSY</sequence>
<name>O23785_CITSI</name>
<protein>
    <submittedName>
        <fullName evidence="3">Cu/Zn superoxide dismutase</fullName>
    </submittedName>
</protein>
<feature type="non-terminal residue" evidence="3">
    <location>
        <position position="1"/>
    </location>
</feature>
<dbReference type="InterPro" id="IPR024134">
    <property type="entry name" value="SOD_Cu/Zn_/chaperone"/>
</dbReference>